<accession>A0A4W2H9A5</accession>
<dbReference type="Ensembl" id="ENSBIXT00005000141.1">
    <property type="protein sequence ID" value="ENSBIXP00005027717.1"/>
    <property type="gene ID" value="ENSBIXG00005030197.1"/>
</dbReference>
<dbReference type="GeneTree" id="ENSGT01120000272446"/>
<dbReference type="Proteomes" id="UP000429181">
    <property type="component" value="Chromosome 3"/>
</dbReference>
<evidence type="ECO:0000313" key="2">
    <source>
        <dbReference type="Proteomes" id="UP000429181"/>
    </source>
</evidence>
<protein>
    <submittedName>
        <fullName evidence="1">Uncharacterized protein</fullName>
    </submittedName>
</protein>
<reference evidence="1" key="2">
    <citation type="submission" date="2025-08" db="UniProtKB">
        <authorList>
            <consortium name="Ensembl"/>
        </authorList>
    </citation>
    <scope>IDENTIFICATION</scope>
</reference>
<sequence length="121" mass="13425">MDSHRLPHDQPIFDQLPHLLMGVGIGDFISLTGVQPDLLFATKEDSGGKPLLKSKHTHGCSCSGQKKNVFFFTDELTFMEPLSCARSGLKLQRMNRGCLMDFSLTFFGSVCTQMSANLVNR</sequence>
<dbReference type="AlphaFoldDB" id="A0A4W2H9A5"/>
<evidence type="ECO:0000313" key="1">
    <source>
        <dbReference type="Ensembl" id="ENSBIXP00005027717.1"/>
    </source>
</evidence>
<proteinExistence type="predicted"/>
<reference evidence="1 2" key="1">
    <citation type="submission" date="2018-11" db="EMBL/GenBank/DDBJ databases">
        <title>Haplotype-resolved cattle genomes.</title>
        <authorList>
            <person name="Low W.Y."/>
            <person name="Tearle R."/>
            <person name="Bickhart D.M."/>
            <person name="Rosen B.D."/>
            <person name="Koren S."/>
            <person name="Rhie A."/>
            <person name="Hiendleder S."/>
            <person name="Phillippy A.M."/>
            <person name="Smith T.P.L."/>
            <person name="Williams J.L."/>
        </authorList>
    </citation>
    <scope>NUCLEOTIDE SEQUENCE [LARGE SCALE GENOMIC DNA]</scope>
</reference>
<organism evidence="1 2">
    <name type="scientific">Bos indicus x Bos taurus</name>
    <name type="common">Hybrid cattle</name>
    <dbReference type="NCBI Taxonomy" id="30522"/>
    <lineage>
        <taxon>Eukaryota</taxon>
        <taxon>Metazoa</taxon>
        <taxon>Chordata</taxon>
        <taxon>Craniata</taxon>
        <taxon>Vertebrata</taxon>
        <taxon>Euteleostomi</taxon>
        <taxon>Mammalia</taxon>
        <taxon>Eutheria</taxon>
        <taxon>Laurasiatheria</taxon>
        <taxon>Artiodactyla</taxon>
        <taxon>Ruminantia</taxon>
        <taxon>Pecora</taxon>
        <taxon>Bovidae</taxon>
        <taxon>Bovinae</taxon>
        <taxon>Bos</taxon>
    </lineage>
</organism>
<name>A0A4W2H9A5_BOBOX</name>